<dbReference type="InterPro" id="IPR000608">
    <property type="entry name" value="UBC"/>
</dbReference>
<accession>A0A7S1TQ46</accession>
<gene>
    <name evidence="3" type="ORF">PPAR1163_LOCUS1779</name>
</gene>
<dbReference type="InterPro" id="IPR016135">
    <property type="entry name" value="UBQ-conjugating_enzyme/RWD"/>
</dbReference>
<keyword evidence="1" id="KW-1133">Transmembrane helix</keyword>
<keyword evidence="1" id="KW-0472">Membrane</keyword>
<dbReference type="PROSITE" id="PS50127">
    <property type="entry name" value="UBC_2"/>
    <property type="match status" value="1"/>
</dbReference>
<sequence>MASKMATSRLRQEYMRIHKSPVDHIRAEPLESNILEWHYVIEGAPKEHHRALDLPSPSQLEKIKKTPHPQPIGTSDSAFAGGYYHGILRFPPEYPLKPPSILMYTPNGRFKTNRRLCLSMSDFHPESWNPMWSVSTILTGLFSFMLDTAPTLGSIETSAARKRALAAESLSYNCKNEIFRELFPDLVEVCEKQKEEAEKNGSLAATATSSAASHGQNLEAQERNLAAIVVIIAVAVGSVLLLYR</sequence>
<proteinExistence type="predicted"/>
<dbReference type="EMBL" id="HBGJ01002754">
    <property type="protein sequence ID" value="CAD9243434.1"/>
    <property type="molecule type" value="Transcribed_RNA"/>
</dbReference>
<evidence type="ECO:0000256" key="1">
    <source>
        <dbReference type="SAM" id="Phobius"/>
    </source>
</evidence>
<dbReference type="CDD" id="cd23799">
    <property type="entry name" value="UBCc_UBE2J"/>
    <property type="match status" value="1"/>
</dbReference>
<dbReference type="PANTHER" id="PTHR24067">
    <property type="entry name" value="UBIQUITIN-CONJUGATING ENZYME E2"/>
    <property type="match status" value="1"/>
</dbReference>
<feature type="transmembrane region" description="Helical" evidence="1">
    <location>
        <begin position="225"/>
        <end position="243"/>
    </location>
</feature>
<dbReference type="SUPFAM" id="SSF54495">
    <property type="entry name" value="UBC-like"/>
    <property type="match status" value="2"/>
</dbReference>
<protein>
    <recommendedName>
        <fullName evidence="2">UBC core domain-containing protein</fullName>
    </recommendedName>
</protein>
<dbReference type="AlphaFoldDB" id="A0A7S1TQ46"/>
<dbReference type="Pfam" id="PF00179">
    <property type="entry name" value="UQ_con"/>
    <property type="match status" value="1"/>
</dbReference>
<name>A0A7S1TQ46_9STRA</name>
<evidence type="ECO:0000259" key="2">
    <source>
        <dbReference type="PROSITE" id="PS50127"/>
    </source>
</evidence>
<dbReference type="SMART" id="SM00212">
    <property type="entry name" value="UBCc"/>
    <property type="match status" value="1"/>
</dbReference>
<reference evidence="3" key="1">
    <citation type="submission" date="2021-01" db="EMBL/GenBank/DDBJ databases">
        <authorList>
            <person name="Corre E."/>
            <person name="Pelletier E."/>
            <person name="Niang G."/>
            <person name="Scheremetjew M."/>
            <person name="Finn R."/>
            <person name="Kale V."/>
            <person name="Holt S."/>
            <person name="Cochrane G."/>
            <person name="Meng A."/>
            <person name="Brown T."/>
            <person name="Cohen L."/>
        </authorList>
    </citation>
    <scope>NUCLEOTIDE SEQUENCE</scope>
    <source>
        <strain evidence="3">CCMP2877</strain>
    </source>
</reference>
<organism evidence="3">
    <name type="scientific">Phaeomonas parva</name>
    <dbReference type="NCBI Taxonomy" id="124430"/>
    <lineage>
        <taxon>Eukaryota</taxon>
        <taxon>Sar</taxon>
        <taxon>Stramenopiles</taxon>
        <taxon>Ochrophyta</taxon>
        <taxon>Pinguiophyceae</taxon>
        <taxon>Pinguiochrysidales</taxon>
        <taxon>Pinguiochrysidaceae</taxon>
        <taxon>Phaeomonas</taxon>
    </lineage>
</organism>
<keyword evidence="1" id="KW-0812">Transmembrane</keyword>
<dbReference type="InterPro" id="IPR050113">
    <property type="entry name" value="Ub_conjugating_enzyme"/>
</dbReference>
<evidence type="ECO:0000313" key="3">
    <source>
        <dbReference type="EMBL" id="CAD9243434.1"/>
    </source>
</evidence>
<feature type="domain" description="UBC core" evidence="2">
    <location>
        <begin position="5"/>
        <end position="185"/>
    </location>
</feature>
<dbReference type="Gene3D" id="3.10.110.10">
    <property type="entry name" value="Ubiquitin Conjugating Enzyme"/>
    <property type="match status" value="1"/>
</dbReference>